<accession>V5EUQ7</accession>
<keyword evidence="2" id="KW-1185">Reference proteome</keyword>
<organism evidence="1 2">
    <name type="scientific">Kalmanozyma brasiliensis (strain GHG001)</name>
    <name type="common">Yeast</name>
    <name type="synonym">Pseudozyma brasiliensis</name>
    <dbReference type="NCBI Taxonomy" id="1365824"/>
    <lineage>
        <taxon>Eukaryota</taxon>
        <taxon>Fungi</taxon>
        <taxon>Dikarya</taxon>
        <taxon>Basidiomycota</taxon>
        <taxon>Ustilaginomycotina</taxon>
        <taxon>Ustilaginomycetes</taxon>
        <taxon>Ustilaginales</taxon>
        <taxon>Ustilaginaceae</taxon>
        <taxon>Kalmanozyma</taxon>
    </lineage>
</organism>
<dbReference type="HOGENOM" id="CLU_725880_0_0_1"/>
<evidence type="ECO:0000313" key="2">
    <source>
        <dbReference type="Proteomes" id="UP000019377"/>
    </source>
</evidence>
<reference evidence="2" key="1">
    <citation type="journal article" date="2013" name="Genome Announc.">
        <title>Draft genome sequence of Pseudozyma brasiliensis sp. nov. strain GHG001, a high producer of endo-1,4-xylanase isolated from an insect pest of sugarcane.</title>
        <authorList>
            <person name="Oliveira J.V.D.C."/>
            <person name="dos Santos R.A.C."/>
            <person name="Borges T.A."/>
            <person name="Riano-Pachon D.M."/>
            <person name="Goldman G.H."/>
        </authorList>
    </citation>
    <scope>NUCLEOTIDE SEQUENCE [LARGE SCALE GENOMIC DNA]</scope>
    <source>
        <strain evidence="2">GHG001</strain>
    </source>
</reference>
<dbReference type="GeneID" id="27419446"/>
<dbReference type="EMBL" id="KI545867">
    <property type="protein sequence ID" value="EST06918.1"/>
    <property type="molecule type" value="Genomic_DNA"/>
</dbReference>
<dbReference type="OrthoDB" id="2544295at2759"/>
<gene>
    <name evidence="1" type="ORF">PSEUBRA_SCAF24g01497</name>
</gene>
<dbReference type="eggNOG" id="ENOG502RDW6">
    <property type="taxonomic scope" value="Eukaryota"/>
</dbReference>
<dbReference type="Proteomes" id="UP000019377">
    <property type="component" value="Unassembled WGS sequence"/>
</dbReference>
<dbReference type="AlphaFoldDB" id="V5EUQ7"/>
<name>V5EUQ7_KALBG</name>
<proteinExistence type="predicted"/>
<sequence>MYCQHHPKTQLVPASHLNLRLKTIVREGERLDPSIATPDEVTHAHCAGSVFARVLQGNTFLKSSNATLRTLNKLKRSTNRSRDSPNALVYEDHHYGIVDIFCLLDYHVMPLQGDPLSRFKLVTRLGKEKLPRPPLKILIQSLRFDISTLSELLRRDICTVLRPEEILEHSPDFLRQRFRVIRAVQNLYAEHSIMLAPSDDAFFFRDCKVCSKYDPEIIRFGRDLYPPEDPTEATRRANLNKLSHFRTVYRDRYMFGHEFPQPVDRDILQSYPASIRQNAHQLRRLGQPGGPERMDVGKLLSDLDDLFKTLLITSFHPEVIEAQPHTVLAQHLSTVGKLVTWMHENMDRLGEIVGENRAESHLQRFKDMRDLAGSTTLIPKF</sequence>
<evidence type="ECO:0000313" key="1">
    <source>
        <dbReference type="EMBL" id="EST06918.1"/>
    </source>
</evidence>
<protein>
    <submittedName>
        <fullName evidence="1">Uncharacterized protein</fullName>
    </submittedName>
</protein>